<evidence type="ECO:0000256" key="1">
    <source>
        <dbReference type="SAM" id="Phobius"/>
    </source>
</evidence>
<reference evidence="3 4" key="1">
    <citation type="journal article" date="2020" name="Biotechnol. Biofuels">
        <title>New insights from the biogas microbiome by comprehensive genome-resolved metagenomics of nearly 1600 species originating from multiple anaerobic digesters.</title>
        <authorList>
            <person name="Campanaro S."/>
            <person name="Treu L."/>
            <person name="Rodriguez-R L.M."/>
            <person name="Kovalovszki A."/>
            <person name="Ziels R.M."/>
            <person name="Maus I."/>
            <person name="Zhu X."/>
            <person name="Kougias P.G."/>
            <person name="Basile A."/>
            <person name="Luo G."/>
            <person name="Schluter A."/>
            <person name="Konstantinidis K.T."/>
            <person name="Angelidaki I."/>
        </authorList>
    </citation>
    <scope>NUCLEOTIDE SEQUENCE [LARGE SCALE GENOMIC DNA]</scope>
    <source>
        <strain evidence="3">AS06rmzACSIP_256</strain>
    </source>
</reference>
<dbReference type="AlphaFoldDB" id="A0A7X7R7A6"/>
<keyword evidence="1" id="KW-1133">Transmembrane helix</keyword>
<dbReference type="EMBL" id="JAAYYV010000040">
    <property type="protein sequence ID" value="NLF53083.1"/>
    <property type="molecule type" value="Genomic_DNA"/>
</dbReference>
<dbReference type="OrthoDB" id="5296274at2"/>
<dbReference type="PANTHER" id="PTHR40547:SF1">
    <property type="entry name" value="SLL0298 PROTEIN"/>
    <property type="match status" value="1"/>
</dbReference>
<feature type="domain" description="DUF2062" evidence="2">
    <location>
        <begin position="18"/>
        <end position="168"/>
    </location>
</feature>
<dbReference type="PANTHER" id="PTHR40547">
    <property type="entry name" value="SLL0298 PROTEIN"/>
    <property type="match status" value="1"/>
</dbReference>
<evidence type="ECO:0000259" key="2">
    <source>
        <dbReference type="Pfam" id="PF09835"/>
    </source>
</evidence>
<comment type="caution">
    <text evidence="3">The sequence shown here is derived from an EMBL/GenBank/DDBJ whole genome shotgun (WGS) entry which is preliminary data.</text>
</comment>
<accession>A0A7X7R7A6</accession>
<organism evidence="3 4">
    <name type="scientific">Thauera phenolivorans</name>
    <dbReference type="NCBI Taxonomy" id="1792543"/>
    <lineage>
        <taxon>Bacteria</taxon>
        <taxon>Pseudomonadati</taxon>
        <taxon>Pseudomonadota</taxon>
        <taxon>Betaproteobacteria</taxon>
        <taxon>Rhodocyclales</taxon>
        <taxon>Zoogloeaceae</taxon>
        <taxon>Thauera</taxon>
    </lineage>
</organism>
<keyword evidence="1" id="KW-0812">Transmembrane</keyword>
<dbReference type="Proteomes" id="UP000536534">
    <property type="component" value="Unassembled WGS sequence"/>
</dbReference>
<evidence type="ECO:0000313" key="3">
    <source>
        <dbReference type="EMBL" id="NLF53083.1"/>
    </source>
</evidence>
<feature type="transmembrane region" description="Helical" evidence="1">
    <location>
        <begin position="138"/>
        <end position="161"/>
    </location>
</feature>
<protein>
    <submittedName>
        <fullName evidence="3">DUF2062 domain-containing protein</fullName>
    </submittedName>
</protein>
<dbReference type="RefSeq" id="WP_068803586.1">
    <property type="nucleotide sequence ID" value="NZ_MBFM01000001.1"/>
</dbReference>
<evidence type="ECO:0000313" key="4">
    <source>
        <dbReference type="Proteomes" id="UP000536534"/>
    </source>
</evidence>
<sequence length="191" mass="21217">MLRRFIPSLDSIKHNRLLRWFGPRIHDPSLWHLNRRAFTRAVAIGAFCGLLVPLAQIPLAALMSLLLRANVWVAAVATLVSNPFTYGPLYYFAYRLGARLIGAPALPARSGADFIPPEGFVEWSAYVWQWVSGIGQPLLLGMLLMAVSGAALGYGLAQFGWRMKILDKRRRQLHARMLRARAGQAPLGTPS</sequence>
<feature type="transmembrane region" description="Helical" evidence="1">
    <location>
        <begin position="37"/>
        <end position="59"/>
    </location>
</feature>
<dbReference type="Pfam" id="PF09835">
    <property type="entry name" value="DUF2062"/>
    <property type="match status" value="1"/>
</dbReference>
<gene>
    <name evidence="3" type="ORF">GX576_01515</name>
</gene>
<name>A0A7X7R7A6_9RHOO</name>
<proteinExistence type="predicted"/>
<keyword evidence="1" id="KW-0472">Membrane</keyword>
<feature type="transmembrane region" description="Helical" evidence="1">
    <location>
        <begin position="71"/>
        <end position="93"/>
    </location>
</feature>
<dbReference type="InterPro" id="IPR018639">
    <property type="entry name" value="DUF2062"/>
</dbReference>